<protein>
    <submittedName>
        <fullName evidence="1">Uncharacterized protein</fullName>
    </submittedName>
</protein>
<accession>I1X4W6</accession>
<organism evidence="1">
    <name type="scientific">uncultured bacterium ws172H5</name>
    <dbReference type="NCBI Taxonomy" id="1131829"/>
    <lineage>
        <taxon>Bacteria</taxon>
        <taxon>environmental samples</taxon>
    </lineage>
</organism>
<reference evidence="1" key="1">
    <citation type="journal article" date="2012" name="ISME J.">
        <title>Roseobacter clade bacteria are abundant in coastal sediments and encode a novel combination of sulfur oxidation genes.</title>
        <authorList>
            <person name="Lenk S."/>
            <person name="Moraru C."/>
            <person name="Hahnke S."/>
            <person name="Arnds J."/>
            <person name="Richter M."/>
            <person name="Kube M."/>
            <person name="Reinhardt R."/>
            <person name="Brinkhoff T."/>
            <person name="Harder J."/>
            <person name="Amann R."/>
            <person name="Mussmann M."/>
        </authorList>
    </citation>
    <scope>NUCLEOTIDE SEQUENCE</scope>
</reference>
<proteinExistence type="predicted"/>
<evidence type="ECO:0000313" key="1">
    <source>
        <dbReference type="EMBL" id="AFI78541.1"/>
    </source>
</evidence>
<dbReference type="AlphaFoldDB" id="I1X4W6"/>
<name>I1X4W6_9BACT</name>
<gene>
    <name evidence="1" type="ORF">ws172H5_0035</name>
</gene>
<sequence>MTEETLMNQEYYDAVTKMEELGVNAEYIQGWQGGYVHNPLREEQRLNEAYEAGYEDGKAHTTENFGNWTK</sequence>
<dbReference type="EMBL" id="JQ256784">
    <property type="protein sequence ID" value="AFI78541.1"/>
    <property type="molecule type" value="Genomic_DNA"/>
</dbReference>